<organism evidence="2 3">
    <name type="scientific">Actinoplanes campanulatus</name>
    <dbReference type="NCBI Taxonomy" id="113559"/>
    <lineage>
        <taxon>Bacteria</taxon>
        <taxon>Bacillati</taxon>
        <taxon>Actinomycetota</taxon>
        <taxon>Actinomycetes</taxon>
        <taxon>Micromonosporales</taxon>
        <taxon>Micromonosporaceae</taxon>
        <taxon>Actinoplanes</taxon>
    </lineage>
</organism>
<dbReference type="AlphaFoldDB" id="A0A7W5AFU5"/>
<feature type="transmembrane region" description="Helical" evidence="1">
    <location>
        <begin position="113"/>
        <end position="132"/>
    </location>
</feature>
<proteinExistence type="predicted"/>
<name>A0A7W5AFU5_9ACTN</name>
<evidence type="ECO:0000313" key="3">
    <source>
        <dbReference type="Proteomes" id="UP000590749"/>
    </source>
</evidence>
<accession>A0A7W5AFU5</accession>
<feature type="transmembrane region" description="Helical" evidence="1">
    <location>
        <begin position="74"/>
        <end position="93"/>
    </location>
</feature>
<dbReference type="RefSeq" id="WP_183219862.1">
    <property type="nucleotide sequence ID" value="NZ_BMPW01000022.1"/>
</dbReference>
<keyword evidence="1" id="KW-0472">Membrane</keyword>
<sequence length="187" mass="19350">MPSNSVIVRFAALDAPALMLVYGLLRLIDGLDSARDPGDLAWIAGHLAFFAAMVLFGVLAVGLRRIAPPGAGPVATVAAAMTLSGVAAFLWVIAGDLSPAFRAAAPLPEPLQVAGPLLFALGMLTLLGLMVAARRAPAWSPLMFGAGIVALTLDVDNLPLAALILLAALAPLARPDRRRAGLTRRYV</sequence>
<gene>
    <name evidence="2" type="ORF">FHR83_002950</name>
</gene>
<keyword evidence="3" id="KW-1185">Reference proteome</keyword>
<evidence type="ECO:0000256" key="1">
    <source>
        <dbReference type="SAM" id="Phobius"/>
    </source>
</evidence>
<reference evidence="2 3" key="1">
    <citation type="submission" date="2020-08" db="EMBL/GenBank/DDBJ databases">
        <title>Genomic Encyclopedia of Type Strains, Phase III (KMG-III): the genomes of soil and plant-associated and newly described type strains.</title>
        <authorList>
            <person name="Whitman W."/>
        </authorList>
    </citation>
    <scope>NUCLEOTIDE SEQUENCE [LARGE SCALE GENOMIC DNA]</scope>
    <source>
        <strain evidence="2 3">CECT 3287</strain>
    </source>
</reference>
<dbReference type="EMBL" id="JACHXF010000005">
    <property type="protein sequence ID" value="MBB3095287.1"/>
    <property type="molecule type" value="Genomic_DNA"/>
</dbReference>
<feature type="transmembrane region" description="Helical" evidence="1">
    <location>
        <begin position="40"/>
        <end position="62"/>
    </location>
</feature>
<protein>
    <recommendedName>
        <fullName evidence="4">Low temperature requirement A protein (LtrA)</fullName>
    </recommendedName>
</protein>
<feature type="transmembrane region" description="Helical" evidence="1">
    <location>
        <begin position="144"/>
        <end position="169"/>
    </location>
</feature>
<evidence type="ECO:0008006" key="4">
    <source>
        <dbReference type="Google" id="ProtNLM"/>
    </source>
</evidence>
<dbReference type="Proteomes" id="UP000590749">
    <property type="component" value="Unassembled WGS sequence"/>
</dbReference>
<keyword evidence="1" id="KW-0812">Transmembrane</keyword>
<evidence type="ECO:0000313" key="2">
    <source>
        <dbReference type="EMBL" id="MBB3095287.1"/>
    </source>
</evidence>
<keyword evidence="1" id="KW-1133">Transmembrane helix</keyword>
<feature type="transmembrane region" description="Helical" evidence="1">
    <location>
        <begin position="7"/>
        <end position="28"/>
    </location>
</feature>
<comment type="caution">
    <text evidence="2">The sequence shown here is derived from an EMBL/GenBank/DDBJ whole genome shotgun (WGS) entry which is preliminary data.</text>
</comment>